<dbReference type="EMBL" id="JACHVC010000012">
    <property type="protein sequence ID" value="MBC2606925.1"/>
    <property type="molecule type" value="Genomic_DNA"/>
</dbReference>
<name>A0A7X1B772_9BACT</name>
<dbReference type="RefSeq" id="WP_185660794.1">
    <property type="nucleotide sequence ID" value="NZ_CAWPOO010000012.1"/>
</dbReference>
<sequence length="327" mass="37365">MIRLVLFGAGMTAPAFIEAARKRGDVIAVADNDSSKWNQMIHGIPITPPTEIPKLEPDEVIISSTATYPIYQQLLEMGIDENRIKAPLLSLQNRKKWADLSGAHKGKRLFIVGNGPSLTTADLDRLHQQKELAFAFNKIYLTFSDTQFRPSYYLVDDNLVAQHNTEEIHALSGFPKFFPDYLLPVLGEPDSESALFYYDVPKPDQYQPRFSFDPFLIHSGFTCTYSALQIAMQMGFDTIIFIGLDFSFILPERTDGEVFTNEKEINHFSPNYRKPGETWNRPYLEQTREAYLFAKRIAEERGVRILNASRSTQLDVFPRVDFDSLFV</sequence>
<dbReference type="Pfam" id="PF01973">
    <property type="entry name" value="MptE-like"/>
    <property type="match status" value="1"/>
</dbReference>
<dbReference type="Gene3D" id="3.40.50.720">
    <property type="entry name" value="NAD(P)-binding Rossmann-like Domain"/>
    <property type="match status" value="1"/>
</dbReference>
<proteinExistence type="predicted"/>
<feature type="domain" description="6-hydroxymethylpterin diphosphokinase MptE-like" evidence="1">
    <location>
        <begin position="95"/>
        <end position="248"/>
    </location>
</feature>
<comment type="caution">
    <text evidence="2">The sequence shown here is derived from an EMBL/GenBank/DDBJ whole genome shotgun (WGS) entry which is preliminary data.</text>
</comment>
<evidence type="ECO:0000313" key="3">
    <source>
        <dbReference type="Proteomes" id="UP000526501"/>
    </source>
</evidence>
<dbReference type="Gene3D" id="3.90.1480.10">
    <property type="entry name" value="Alpha-2,3-sialyltransferase"/>
    <property type="match status" value="1"/>
</dbReference>
<evidence type="ECO:0000313" key="2">
    <source>
        <dbReference type="EMBL" id="MBC2606925.1"/>
    </source>
</evidence>
<organism evidence="2 3">
    <name type="scientific">Pelagicoccus albus</name>
    <dbReference type="NCBI Taxonomy" id="415222"/>
    <lineage>
        <taxon>Bacteria</taxon>
        <taxon>Pseudomonadati</taxon>
        <taxon>Verrucomicrobiota</taxon>
        <taxon>Opitutia</taxon>
        <taxon>Puniceicoccales</taxon>
        <taxon>Pelagicoccaceae</taxon>
        <taxon>Pelagicoccus</taxon>
    </lineage>
</organism>
<evidence type="ECO:0000259" key="1">
    <source>
        <dbReference type="Pfam" id="PF01973"/>
    </source>
</evidence>
<reference evidence="2 3" key="1">
    <citation type="submission" date="2020-07" db="EMBL/GenBank/DDBJ databases">
        <authorList>
            <person name="Feng X."/>
        </authorList>
    </citation>
    <scope>NUCLEOTIDE SEQUENCE [LARGE SCALE GENOMIC DNA]</scope>
    <source>
        <strain evidence="2 3">JCM23202</strain>
    </source>
</reference>
<protein>
    <submittedName>
        <fullName evidence="2">DUF115 domain-containing protein</fullName>
    </submittedName>
</protein>
<dbReference type="InterPro" id="IPR002826">
    <property type="entry name" value="MptE-like"/>
</dbReference>
<gene>
    <name evidence="2" type="ORF">H5P27_12805</name>
</gene>
<dbReference type="Proteomes" id="UP000526501">
    <property type="component" value="Unassembled WGS sequence"/>
</dbReference>
<accession>A0A7X1B772</accession>
<keyword evidence="3" id="KW-1185">Reference proteome</keyword>
<dbReference type="AlphaFoldDB" id="A0A7X1B772"/>